<reference evidence="1" key="1">
    <citation type="journal article" date="2015" name="Genome Biol. Evol.">
        <title>Organellar Genomes of White Spruce (Picea glauca): Assembly and Annotation.</title>
        <authorList>
            <person name="Jackman S.D."/>
            <person name="Warren R.L."/>
            <person name="Gibb E.A."/>
            <person name="Vandervalk B.P."/>
            <person name="Mohamadi H."/>
            <person name="Chu J."/>
            <person name="Raymond A."/>
            <person name="Pleasance S."/>
            <person name="Coope R."/>
            <person name="Wildung M.R."/>
            <person name="Ritland C.E."/>
            <person name="Bousquet J."/>
            <person name="Jones S.J."/>
            <person name="Bohlmann J."/>
            <person name="Birol I."/>
        </authorList>
    </citation>
    <scope>NUCLEOTIDE SEQUENCE [LARGE SCALE GENOMIC DNA]</scope>
    <source>
        <tissue evidence="1">Flushing bud</tissue>
    </source>
</reference>
<accession>A0A117NHP7</accession>
<geneLocation type="mitochondrion" evidence="1"/>
<dbReference type="EMBL" id="LKAM01000005">
    <property type="protein sequence ID" value="KUM48723.1"/>
    <property type="molecule type" value="Genomic_DNA"/>
</dbReference>
<protein>
    <submittedName>
        <fullName evidence="1">Uncharacterized protein</fullName>
    </submittedName>
</protein>
<keyword evidence="1" id="KW-0496">Mitochondrion</keyword>
<dbReference type="AlphaFoldDB" id="A0A117NHP7"/>
<comment type="caution">
    <text evidence="1">The sequence shown here is derived from an EMBL/GenBank/DDBJ whole genome shotgun (WGS) entry which is preliminary data.</text>
</comment>
<name>A0A117NHP7_PICGL</name>
<evidence type="ECO:0000313" key="1">
    <source>
        <dbReference type="EMBL" id="KUM48723.1"/>
    </source>
</evidence>
<sequence>MNLGIGPDLPIMQCMGALFMELPDPMEVQLIILSTPRDWENKSLVKIAGRLASSLERHSCGIEESRNQSLENYFTINQIEVTGRSKSCTRNWNRANYSFDRDSLAVLNDY</sequence>
<proteinExistence type="predicted"/>
<organism evidence="1">
    <name type="scientific">Picea glauca</name>
    <name type="common">White spruce</name>
    <name type="synonym">Pinus glauca</name>
    <dbReference type="NCBI Taxonomy" id="3330"/>
    <lineage>
        <taxon>Eukaryota</taxon>
        <taxon>Viridiplantae</taxon>
        <taxon>Streptophyta</taxon>
        <taxon>Embryophyta</taxon>
        <taxon>Tracheophyta</taxon>
        <taxon>Spermatophyta</taxon>
        <taxon>Pinopsida</taxon>
        <taxon>Pinidae</taxon>
        <taxon>Conifers I</taxon>
        <taxon>Pinales</taxon>
        <taxon>Pinaceae</taxon>
        <taxon>Picea</taxon>
    </lineage>
</organism>
<gene>
    <name evidence="1" type="ORF">ABT39_MTgene4738</name>
</gene>